<organism evidence="2 3">
    <name type="scientific">Paeniglutamicibacter kerguelensis</name>
    <dbReference type="NCBI Taxonomy" id="254788"/>
    <lineage>
        <taxon>Bacteria</taxon>
        <taxon>Bacillati</taxon>
        <taxon>Actinomycetota</taxon>
        <taxon>Actinomycetes</taxon>
        <taxon>Micrococcales</taxon>
        <taxon>Micrococcaceae</taxon>
        <taxon>Paeniglutamicibacter</taxon>
    </lineage>
</organism>
<gene>
    <name evidence="2" type="ORF">JOF47_003209</name>
</gene>
<protein>
    <submittedName>
        <fullName evidence="2">NAD(P)H-dependent FMN reductase</fullName>
    </submittedName>
</protein>
<feature type="domain" description="NADPH-dependent FMN reductase-like" evidence="1">
    <location>
        <begin position="10"/>
        <end position="143"/>
    </location>
</feature>
<keyword evidence="3" id="KW-1185">Reference proteome</keyword>
<dbReference type="Proteomes" id="UP001296993">
    <property type="component" value="Unassembled WGS sequence"/>
</dbReference>
<dbReference type="PANTHER" id="PTHR30543">
    <property type="entry name" value="CHROMATE REDUCTASE"/>
    <property type="match status" value="1"/>
</dbReference>
<dbReference type="SUPFAM" id="SSF52218">
    <property type="entry name" value="Flavoproteins"/>
    <property type="match status" value="1"/>
</dbReference>
<sequence length="202" mass="21307">MSTSTERPLIKVIVGSVRPVRVGDQIAAALAPVLAEASGARVEIIDLAGLALPMLDEPMMPAMGNNQKPHTIVWSEMVKESDAVVFLTPQYNGGYPAALKNAVDYLYREWSAKPALIVSYGGHGHGGGQSGAQLRSVLEFVGLDLVAGNVELTLPRDSYGADWRLTDAEPIVTSHETPIRAAAEALGARLRNKAEAPVAAGA</sequence>
<dbReference type="InterPro" id="IPR029039">
    <property type="entry name" value="Flavoprotein-like_sf"/>
</dbReference>
<evidence type="ECO:0000259" key="1">
    <source>
        <dbReference type="Pfam" id="PF03358"/>
    </source>
</evidence>
<dbReference type="Pfam" id="PF03358">
    <property type="entry name" value="FMN_red"/>
    <property type="match status" value="1"/>
</dbReference>
<dbReference type="InterPro" id="IPR005025">
    <property type="entry name" value="FMN_Rdtase-like_dom"/>
</dbReference>
<dbReference type="RefSeq" id="WP_210000127.1">
    <property type="nucleotide sequence ID" value="NZ_BAAAJY010000001.1"/>
</dbReference>
<dbReference type="EMBL" id="JAGIOF010000001">
    <property type="protein sequence ID" value="MBP2387698.1"/>
    <property type="molecule type" value="Genomic_DNA"/>
</dbReference>
<proteinExistence type="predicted"/>
<evidence type="ECO:0000313" key="2">
    <source>
        <dbReference type="EMBL" id="MBP2387698.1"/>
    </source>
</evidence>
<dbReference type="InterPro" id="IPR050712">
    <property type="entry name" value="NAD(P)H-dep_reductase"/>
</dbReference>
<reference evidence="2 3" key="1">
    <citation type="submission" date="2021-03" db="EMBL/GenBank/DDBJ databases">
        <title>Sequencing the genomes of 1000 actinobacteria strains.</title>
        <authorList>
            <person name="Klenk H.-P."/>
        </authorList>
    </citation>
    <scope>NUCLEOTIDE SEQUENCE [LARGE SCALE GENOMIC DNA]</scope>
    <source>
        <strain evidence="2 3">DSM 15797</strain>
    </source>
</reference>
<name>A0ABS4XHH0_9MICC</name>
<dbReference type="Gene3D" id="3.40.50.360">
    <property type="match status" value="1"/>
</dbReference>
<evidence type="ECO:0000313" key="3">
    <source>
        <dbReference type="Proteomes" id="UP001296993"/>
    </source>
</evidence>
<dbReference type="PANTHER" id="PTHR30543:SF21">
    <property type="entry name" value="NAD(P)H-DEPENDENT FMN REDUCTASE LOT6"/>
    <property type="match status" value="1"/>
</dbReference>
<accession>A0ABS4XHH0</accession>
<comment type="caution">
    <text evidence="2">The sequence shown here is derived from an EMBL/GenBank/DDBJ whole genome shotgun (WGS) entry which is preliminary data.</text>
</comment>